<dbReference type="PANTHER" id="PTHR34293">
    <property type="entry name" value="HTH-TYPE TRANSCRIPTIONAL REGULATOR TRMBL2"/>
    <property type="match status" value="1"/>
</dbReference>
<feature type="domain" description="Transcription regulator TrmB N-terminal" evidence="1">
    <location>
        <begin position="9"/>
        <end position="75"/>
    </location>
</feature>
<evidence type="ECO:0000313" key="4">
    <source>
        <dbReference type="Proteomes" id="UP000295188"/>
    </source>
</evidence>
<reference evidence="3 4" key="1">
    <citation type="submission" date="2019-03" db="EMBL/GenBank/DDBJ databases">
        <title>Genomic Encyclopedia of Type Strains, Phase IV (KMG-IV): sequencing the most valuable type-strain genomes for metagenomic binning, comparative biology and taxonomic classification.</title>
        <authorList>
            <person name="Goeker M."/>
        </authorList>
    </citation>
    <scope>NUCLEOTIDE SEQUENCE [LARGE SCALE GENOMIC DNA]</scope>
    <source>
        <strain evidence="3 4">DSM 20467</strain>
    </source>
</reference>
<accession>A0A4R3KEB2</accession>
<dbReference type="InterPro" id="IPR036390">
    <property type="entry name" value="WH_DNA-bd_sf"/>
</dbReference>
<dbReference type="PANTHER" id="PTHR34293:SF1">
    <property type="entry name" value="HTH-TYPE TRANSCRIPTIONAL REGULATOR TRMBL2"/>
    <property type="match status" value="1"/>
</dbReference>
<evidence type="ECO:0000259" key="1">
    <source>
        <dbReference type="Pfam" id="PF01978"/>
    </source>
</evidence>
<dbReference type="Pfam" id="PF01978">
    <property type="entry name" value="TrmB"/>
    <property type="match status" value="1"/>
</dbReference>
<evidence type="ECO:0000259" key="2">
    <source>
        <dbReference type="Pfam" id="PF11495"/>
    </source>
</evidence>
<dbReference type="RefSeq" id="WP_132547300.1">
    <property type="nucleotide sequence ID" value="NZ_SMAA01000002.1"/>
</dbReference>
<protein>
    <submittedName>
        <fullName evidence="3">Sugar-specific transcriptional regulator TrmB</fullName>
    </submittedName>
</protein>
<keyword evidence="4" id="KW-1185">Reference proteome</keyword>
<evidence type="ECO:0000313" key="3">
    <source>
        <dbReference type="EMBL" id="TCS81425.1"/>
    </source>
</evidence>
<dbReference type="InterPro" id="IPR021586">
    <property type="entry name" value="Tscrpt_reg_TrmB_C"/>
</dbReference>
<dbReference type="EMBL" id="SMAA01000002">
    <property type="protein sequence ID" value="TCS81425.1"/>
    <property type="molecule type" value="Genomic_DNA"/>
</dbReference>
<dbReference type="AlphaFoldDB" id="A0A4R3KEB2"/>
<gene>
    <name evidence="3" type="ORF">EDC37_102127</name>
</gene>
<dbReference type="CDD" id="cd09124">
    <property type="entry name" value="PLDc_like_TrmB_middle"/>
    <property type="match status" value="1"/>
</dbReference>
<name>A0A4R3KEB2_9FIRM</name>
<dbReference type="InterPro" id="IPR036388">
    <property type="entry name" value="WH-like_DNA-bd_sf"/>
</dbReference>
<dbReference type="SUPFAM" id="SSF46785">
    <property type="entry name" value="Winged helix' DNA-binding domain"/>
    <property type="match status" value="1"/>
</dbReference>
<proteinExistence type="predicted"/>
<dbReference type="Gene3D" id="1.10.10.10">
    <property type="entry name" value="Winged helix-like DNA-binding domain superfamily/Winged helix DNA-binding domain"/>
    <property type="match status" value="1"/>
</dbReference>
<comment type="caution">
    <text evidence="3">The sequence shown here is derived from an EMBL/GenBank/DDBJ whole genome shotgun (WGS) entry which is preliminary data.</text>
</comment>
<dbReference type="Proteomes" id="UP000295188">
    <property type="component" value="Unassembled WGS sequence"/>
</dbReference>
<sequence>MDTDILAVLQRLDFTEYEAKAYLALLEKAPLSGYAVALNSGVPRSKVYEVLGGLEKRGVVLVNHENTALYSPLPPQQLLAKKKRYAEKCFSIAEKTLKNYPVVLRHRENIWDIKGSGAIINKAEEIIDRARHRILLEICPEEAEIVKKKLKMAANRGVEVTIVALGEVSLNFAHVYSHDSIDKIYAEYGGRWLILSVDDKEILAGIVSLGAESRAATTTHPGLVMPITEEIIHDLYIGEILKKHRDILEESFGPDLVNLRKKYNMGPEAVKQWLSIL</sequence>
<feature type="domain" description="Transcription regulator TrmB C-terminal" evidence="2">
    <location>
        <begin position="110"/>
        <end position="173"/>
    </location>
</feature>
<dbReference type="InterPro" id="IPR051797">
    <property type="entry name" value="TrmB-like"/>
</dbReference>
<dbReference type="Pfam" id="PF11495">
    <property type="entry name" value="Regulator_TrmB"/>
    <property type="match status" value="1"/>
</dbReference>
<dbReference type="OrthoDB" id="1493540at2"/>
<organism evidence="3 4">
    <name type="scientific">Pectinatus cerevisiiphilus</name>
    <dbReference type="NCBI Taxonomy" id="86956"/>
    <lineage>
        <taxon>Bacteria</taxon>
        <taxon>Bacillati</taxon>
        <taxon>Bacillota</taxon>
        <taxon>Negativicutes</taxon>
        <taxon>Selenomonadales</taxon>
        <taxon>Selenomonadaceae</taxon>
        <taxon>Pectinatus</taxon>
    </lineage>
</organism>
<dbReference type="InterPro" id="IPR002831">
    <property type="entry name" value="Tscrpt_reg_TrmB_N"/>
</dbReference>